<keyword evidence="3" id="KW-0472">Membrane</keyword>
<dbReference type="NCBIfam" id="TIGR00350">
    <property type="entry name" value="lytR_cpsA_psr"/>
    <property type="match status" value="1"/>
</dbReference>
<dbReference type="InterPro" id="IPR050922">
    <property type="entry name" value="LytR/CpsA/Psr_CW_biosynth"/>
</dbReference>
<feature type="domain" description="Cell envelope-related transcriptional attenuator" evidence="4">
    <location>
        <begin position="108"/>
        <end position="264"/>
    </location>
</feature>
<dbReference type="GO" id="GO:0006508">
    <property type="term" value="P:proteolysis"/>
    <property type="evidence" value="ECO:0007669"/>
    <property type="project" value="InterPro"/>
</dbReference>
<organism evidence="5 6">
    <name type="scientific">Schumannella soli</name>
    <dbReference type="NCBI Taxonomy" id="2590779"/>
    <lineage>
        <taxon>Bacteria</taxon>
        <taxon>Bacillati</taxon>
        <taxon>Actinomycetota</taxon>
        <taxon>Actinomycetes</taxon>
        <taxon>Micrococcales</taxon>
        <taxon>Microbacteriaceae</taxon>
        <taxon>Schumannella</taxon>
    </lineage>
</organism>
<dbReference type="GO" id="GO:0004190">
    <property type="term" value="F:aspartic-type endopeptidase activity"/>
    <property type="evidence" value="ECO:0007669"/>
    <property type="project" value="InterPro"/>
</dbReference>
<dbReference type="PANTHER" id="PTHR33392:SF6">
    <property type="entry name" value="POLYISOPRENYL-TEICHOIC ACID--PEPTIDOGLYCAN TEICHOIC ACID TRANSFERASE TAGU"/>
    <property type="match status" value="1"/>
</dbReference>
<evidence type="ECO:0000256" key="1">
    <source>
        <dbReference type="ARBA" id="ARBA00006068"/>
    </source>
</evidence>
<feature type="region of interest" description="Disordered" evidence="2">
    <location>
        <begin position="358"/>
        <end position="422"/>
    </location>
</feature>
<dbReference type="RefSeq" id="WP_141164678.1">
    <property type="nucleotide sequence ID" value="NZ_VHQG01000005.1"/>
</dbReference>
<keyword evidence="3" id="KW-0812">Transmembrane</keyword>
<dbReference type="InterPro" id="IPR004474">
    <property type="entry name" value="LytR_CpsA_psr"/>
</dbReference>
<evidence type="ECO:0000256" key="2">
    <source>
        <dbReference type="SAM" id="MobiDB-lite"/>
    </source>
</evidence>
<sequence length="422" mass="42775">MAGRRDDEIATASPLARHGRQRRRGAARTVASLLALTLAVGVVSAGSVAAFAFYRVTSTISKNAVSITQEGQKPPKVGAITGPVNLLLVGSDSGGGNSTYGDRGENLNDVTILVHISPVSHSVTALSIPRDLYGPQAACTRENGSKASAVSAVKFNEALSRGGLGCVAAAVTGLTGLQVDYAAKIEFDGVVAMSDAVGGVQVCLATKIDDPKSGLDLPAGESTIQGAQALAFLRTRHGLPDGSDLMRIGNQQVFMSALIRKIKSADTLTNPATLYNLATAAADNMQLSTELANSETMISIAVALKDIPADRISFVQYPSTPTYINNISVTIANKRDAKILTDAIAADQAVAAGQLGGAAVDSGTDSTATPAPTDAASAPASGAASGAPGDEVSTDPSNPVALPTSITGQSASQQTCSRGQTG</sequence>
<name>A0A506Y127_9MICO</name>
<evidence type="ECO:0000313" key="6">
    <source>
        <dbReference type="Proteomes" id="UP000316252"/>
    </source>
</evidence>
<gene>
    <name evidence="5" type="ORF">FJ657_15770</name>
</gene>
<feature type="compositionally biased region" description="Low complexity" evidence="2">
    <location>
        <begin position="358"/>
        <end position="390"/>
    </location>
</feature>
<dbReference type="EMBL" id="VHQG01000005">
    <property type="protein sequence ID" value="TPW74099.1"/>
    <property type="molecule type" value="Genomic_DNA"/>
</dbReference>
<comment type="similarity">
    <text evidence="1">Belongs to the LytR/CpsA/Psr (LCP) family.</text>
</comment>
<feature type="transmembrane region" description="Helical" evidence="3">
    <location>
        <begin position="30"/>
        <end position="54"/>
    </location>
</feature>
<evidence type="ECO:0000256" key="3">
    <source>
        <dbReference type="SAM" id="Phobius"/>
    </source>
</evidence>
<dbReference type="Gene3D" id="3.40.630.190">
    <property type="entry name" value="LCP protein"/>
    <property type="match status" value="1"/>
</dbReference>
<protein>
    <submittedName>
        <fullName evidence="5">LytR family transcriptional regulator</fullName>
    </submittedName>
</protein>
<dbReference type="PANTHER" id="PTHR33392">
    <property type="entry name" value="POLYISOPRENYL-TEICHOIC ACID--PEPTIDOGLYCAN TEICHOIC ACID TRANSFERASE TAGU"/>
    <property type="match status" value="1"/>
</dbReference>
<dbReference type="AlphaFoldDB" id="A0A506Y127"/>
<dbReference type="InterPro" id="IPR001969">
    <property type="entry name" value="Aspartic_peptidase_AS"/>
</dbReference>
<comment type="caution">
    <text evidence="5">The sequence shown here is derived from an EMBL/GenBank/DDBJ whole genome shotgun (WGS) entry which is preliminary data.</text>
</comment>
<keyword evidence="3" id="KW-1133">Transmembrane helix</keyword>
<feature type="compositionally biased region" description="Polar residues" evidence="2">
    <location>
        <begin position="404"/>
        <end position="422"/>
    </location>
</feature>
<reference evidence="5 6" key="1">
    <citation type="submission" date="2019-06" db="EMBL/GenBank/DDBJ databases">
        <authorList>
            <person name="Li F."/>
        </authorList>
    </citation>
    <scope>NUCLEOTIDE SEQUENCE [LARGE SCALE GENOMIC DNA]</scope>
    <source>
        <strain evidence="5 6">10F1D-1</strain>
    </source>
</reference>
<proteinExistence type="inferred from homology"/>
<dbReference type="Proteomes" id="UP000316252">
    <property type="component" value="Unassembled WGS sequence"/>
</dbReference>
<dbReference type="Pfam" id="PF03816">
    <property type="entry name" value="LytR_cpsA_psr"/>
    <property type="match status" value="1"/>
</dbReference>
<evidence type="ECO:0000259" key="4">
    <source>
        <dbReference type="Pfam" id="PF03816"/>
    </source>
</evidence>
<dbReference type="OrthoDB" id="9782542at2"/>
<dbReference type="PROSITE" id="PS00141">
    <property type="entry name" value="ASP_PROTEASE"/>
    <property type="match status" value="1"/>
</dbReference>
<evidence type="ECO:0000313" key="5">
    <source>
        <dbReference type="EMBL" id="TPW74099.1"/>
    </source>
</evidence>
<accession>A0A506Y127</accession>
<feature type="region of interest" description="Disordered" evidence="2">
    <location>
        <begin position="1"/>
        <end position="23"/>
    </location>
</feature>
<keyword evidence="6" id="KW-1185">Reference proteome</keyword>